<dbReference type="PANTHER" id="PTHR13217">
    <property type="entry name" value="PLECKSTRIN HOMOLOGY DOMAIN-CONTAINING FAMILY G MEMBER 7"/>
    <property type="match status" value="1"/>
</dbReference>
<dbReference type="AlphaFoldDB" id="A0A7R9L2A7"/>
<evidence type="ECO:0000313" key="4">
    <source>
        <dbReference type="Proteomes" id="UP000759131"/>
    </source>
</evidence>
<dbReference type="InterPro" id="IPR040181">
    <property type="entry name" value="PKHG5/7"/>
</dbReference>
<dbReference type="InterPro" id="IPR000219">
    <property type="entry name" value="DH_dom"/>
</dbReference>
<keyword evidence="4" id="KW-1185">Reference proteome</keyword>
<dbReference type="SUPFAM" id="SSF48065">
    <property type="entry name" value="DBL homology domain (DH-domain)"/>
    <property type="match status" value="1"/>
</dbReference>
<name>A0A7R9L2A7_9ACAR</name>
<evidence type="ECO:0000259" key="2">
    <source>
        <dbReference type="PROSITE" id="PS50010"/>
    </source>
</evidence>
<feature type="compositionally biased region" description="Polar residues" evidence="1">
    <location>
        <begin position="152"/>
        <end position="166"/>
    </location>
</feature>
<reference evidence="3" key="1">
    <citation type="submission" date="2020-11" db="EMBL/GenBank/DDBJ databases">
        <authorList>
            <person name="Tran Van P."/>
        </authorList>
    </citation>
    <scope>NUCLEOTIDE SEQUENCE</scope>
</reference>
<dbReference type="InterPro" id="IPR035899">
    <property type="entry name" value="DBL_dom_sf"/>
</dbReference>
<dbReference type="GO" id="GO:0007266">
    <property type="term" value="P:Rho protein signal transduction"/>
    <property type="evidence" value="ECO:0007669"/>
    <property type="project" value="TreeGrafter"/>
</dbReference>
<gene>
    <name evidence="3" type="ORF">OSB1V03_LOCUS13953</name>
</gene>
<feature type="compositionally biased region" description="Low complexity" evidence="1">
    <location>
        <begin position="172"/>
        <end position="181"/>
    </location>
</feature>
<dbReference type="EMBL" id="CAJPIZ010012937">
    <property type="protein sequence ID" value="CAG2113986.1"/>
    <property type="molecule type" value="Genomic_DNA"/>
</dbReference>
<evidence type="ECO:0000256" key="1">
    <source>
        <dbReference type="SAM" id="MobiDB-lite"/>
    </source>
</evidence>
<dbReference type="PROSITE" id="PS50010">
    <property type="entry name" value="DH_2"/>
    <property type="match status" value="1"/>
</dbReference>
<feature type="domain" description="DH" evidence="2">
    <location>
        <begin position="194"/>
        <end position="278"/>
    </location>
</feature>
<dbReference type="EMBL" id="OC867512">
    <property type="protein sequence ID" value="CAD7633556.1"/>
    <property type="molecule type" value="Genomic_DNA"/>
</dbReference>
<dbReference type="Gene3D" id="1.20.900.10">
    <property type="entry name" value="Dbl homology (DH) domain"/>
    <property type="match status" value="1"/>
</dbReference>
<feature type="region of interest" description="Disordered" evidence="1">
    <location>
        <begin position="148"/>
        <end position="181"/>
    </location>
</feature>
<accession>A0A7R9L2A7</accession>
<dbReference type="Proteomes" id="UP000759131">
    <property type="component" value="Unassembled WGS sequence"/>
</dbReference>
<evidence type="ECO:0000313" key="3">
    <source>
        <dbReference type="EMBL" id="CAD7633556.1"/>
    </source>
</evidence>
<dbReference type="GO" id="GO:0005085">
    <property type="term" value="F:guanyl-nucleotide exchange factor activity"/>
    <property type="evidence" value="ECO:0007669"/>
    <property type="project" value="InterPro"/>
</dbReference>
<sequence>MCVQFDRSGRGKSDSLCGLEEVLSTLQPSVFNDEQLSKYKGLTWNDFMGQFEERRASGSSMVSGYRLNQPSYESRRSSANLSIPGNTPVIVAHQPPSPQKKKQLLRTQTFDSTNSSDINEENQLAISAHSTRSHSCVSPVHIPDIRRLSRGPLNQPSIDSQDLTESFDTDMHSPPHSALSSARSSIMLSRSEHKRKEALWDLFQSESVFLYDHLMVLKNVFMEPLKKIQVEGYAMFAEPEVLFGNLDELCCVTYAFCKEFLNVILQYVNTSTEQCNRA</sequence>
<protein>
    <recommendedName>
        <fullName evidence="2">DH domain-containing protein</fullName>
    </recommendedName>
</protein>
<dbReference type="PANTHER" id="PTHR13217:SF6">
    <property type="entry name" value="PLECKSTRIN HOMOLOGY DOMAIN-CONTAINING FAMILY G MEMBER 7"/>
    <property type="match status" value="1"/>
</dbReference>
<dbReference type="OrthoDB" id="5585231at2759"/>
<proteinExistence type="predicted"/>
<organism evidence="3">
    <name type="scientific">Medioppia subpectinata</name>
    <dbReference type="NCBI Taxonomy" id="1979941"/>
    <lineage>
        <taxon>Eukaryota</taxon>
        <taxon>Metazoa</taxon>
        <taxon>Ecdysozoa</taxon>
        <taxon>Arthropoda</taxon>
        <taxon>Chelicerata</taxon>
        <taxon>Arachnida</taxon>
        <taxon>Acari</taxon>
        <taxon>Acariformes</taxon>
        <taxon>Sarcoptiformes</taxon>
        <taxon>Oribatida</taxon>
        <taxon>Brachypylina</taxon>
        <taxon>Oppioidea</taxon>
        <taxon>Oppiidae</taxon>
        <taxon>Medioppia</taxon>
    </lineage>
</organism>